<keyword evidence="6" id="KW-0472">Membrane</keyword>
<dbReference type="InterPro" id="IPR000064">
    <property type="entry name" value="NLP_P60_dom"/>
</dbReference>
<evidence type="ECO:0000313" key="9">
    <source>
        <dbReference type="Proteomes" id="UP000199315"/>
    </source>
</evidence>
<evidence type="ECO:0000256" key="6">
    <source>
        <dbReference type="SAM" id="Phobius"/>
    </source>
</evidence>
<dbReference type="Pfam" id="PF00877">
    <property type="entry name" value="NLPC_P60"/>
    <property type="match status" value="1"/>
</dbReference>
<feature type="domain" description="NlpC/P60" evidence="7">
    <location>
        <begin position="407"/>
        <end position="544"/>
    </location>
</feature>
<feature type="region of interest" description="Disordered" evidence="5">
    <location>
        <begin position="1"/>
        <end position="21"/>
    </location>
</feature>
<feature type="transmembrane region" description="Helical" evidence="6">
    <location>
        <begin position="195"/>
        <end position="217"/>
    </location>
</feature>
<dbReference type="Gene3D" id="3.90.1720.10">
    <property type="entry name" value="endopeptidase domain like (from Nostoc punctiforme)"/>
    <property type="match status" value="1"/>
</dbReference>
<accession>A0A1D3TUL2</accession>
<evidence type="ECO:0000259" key="7">
    <source>
        <dbReference type="PROSITE" id="PS51935"/>
    </source>
</evidence>
<dbReference type="STRING" id="1619234.SAMN05421730_101365"/>
<organism evidence="8 9">
    <name type="scientific">Anaerobium acetethylicum</name>
    <dbReference type="NCBI Taxonomy" id="1619234"/>
    <lineage>
        <taxon>Bacteria</taxon>
        <taxon>Bacillati</taxon>
        <taxon>Bacillota</taxon>
        <taxon>Clostridia</taxon>
        <taxon>Lachnospirales</taxon>
        <taxon>Lachnospiraceae</taxon>
        <taxon>Anaerobium</taxon>
    </lineage>
</organism>
<dbReference type="GO" id="GO:0006508">
    <property type="term" value="P:proteolysis"/>
    <property type="evidence" value="ECO:0007669"/>
    <property type="project" value="UniProtKB-KW"/>
</dbReference>
<evidence type="ECO:0000313" key="8">
    <source>
        <dbReference type="EMBL" id="SCP97760.1"/>
    </source>
</evidence>
<feature type="region of interest" description="Disordered" evidence="5">
    <location>
        <begin position="77"/>
        <end position="140"/>
    </location>
</feature>
<evidence type="ECO:0000256" key="5">
    <source>
        <dbReference type="SAM" id="MobiDB-lite"/>
    </source>
</evidence>
<dbReference type="GO" id="GO:0008234">
    <property type="term" value="F:cysteine-type peptidase activity"/>
    <property type="evidence" value="ECO:0007669"/>
    <property type="project" value="UniProtKB-KW"/>
</dbReference>
<evidence type="ECO:0000256" key="4">
    <source>
        <dbReference type="ARBA" id="ARBA00022807"/>
    </source>
</evidence>
<keyword evidence="4" id="KW-0788">Thiol protease</keyword>
<dbReference type="AlphaFoldDB" id="A0A1D3TUL2"/>
<keyword evidence="3" id="KW-0378">Hydrolase</keyword>
<dbReference type="OrthoDB" id="5623881at2"/>
<feature type="compositionally biased region" description="Polar residues" evidence="5">
    <location>
        <begin position="128"/>
        <end position="140"/>
    </location>
</feature>
<dbReference type="PANTHER" id="PTHR47359:SF3">
    <property type="entry name" value="NLP_P60 DOMAIN-CONTAINING PROTEIN-RELATED"/>
    <property type="match status" value="1"/>
</dbReference>
<dbReference type="EMBL" id="FMKA01000013">
    <property type="protein sequence ID" value="SCP97760.1"/>
    <property type="molecule type" value="Genomic_DNA"/>
</dbReference>
<keyword evidence="6" id="KW-0812">Transmembrane</keyword>
<protein>
    <submittedName>
        <fullName evidence="8">NlpC/P60 family protein</fullName>
    </submittedName>
</protein>
<evidence type="ECO:0000256" key="1">
    <source>
        <dbReference type="ARBA" id="ARBA00007074"/>
    </source>
</evidence>
<reference evidence="8 9" key="1">
    <citation type="submission" date="2016-09" db="EMBL/GenBank/DDBJ databases">
        <authorList>
            <person name="Capua I."/>
            <person name="De Benedictis P."/>
            <person name="Joannis T."/>
            <person name="Lombin L.H."/>
            <person name="Cattoli G."/>
        </authorList>
    </citation>
    <scope>NUCLEOTIDE SEQUENCE [LARGE SCALE GENOMIC DNA]</scope>
    <source>
        <strain evidence="8 9">GluBS11</strain>
    </source>
</reference>
<dbReference type="InterPro" id="IPR051794">
    <property type="entry name" value="PG_Endopeptidase_C40"/>
</dbReference>
<dbReference type="Proteomes" id="UP000199315">
    <property type="component" value="Unassembled WGS sequence"/>
</dbReference>
<keyword evidence="2" id="KW-0645">Protease</keyword>
<dbReference type="RefSeq" id="WP_091234181.1">
    <property type="nucleotide sequence ID" value="NZ_FMKA01000013.1"/>
</dbReference>
<feature type="compositionally biased region" description="Basic and acidic residues" evidence="5">
    <location>
        <begin position="83"/>
        <end position="95"/>
    </location>
</feature>
<feature type="compositionally biased region" description="Basic and acidic residues" evidence="5">
    <location>
        <begin position="112"/>
        <end position="127"/>
    </location>
</feature>
<dbReference type="PANTHER" id="PTHR47359">
    <property type="entry name" value="PEPTIDOGLYCAN DL-ENDOPEPTIDASE CWLO"/>
    <property type="match status" value="1"/>
</dbReference>
<proteinExistence type="inferred from homology"/>
<feature type="compositionally biased region" description="Polar residues" evidence="5">
    <location>
        <begin position="100"/>
        <end position="111"/>
    </location>
</feature>
<keyword evidence="9" id="KW-1185">Reference proteome</keyword>
<gene>
    <name evidence="8" type="ORF">SAMN05421730_101365</name>
</gene>
<name>A0A1D3TUL2_9FIRM</name>
<evidence type="ECO:0000256" key="3">
    <source>
        <dbReference type="ARBA" id="ARBA00022801"/>
    </source>
</evidence>
<dbReference type="PROSITE" id="PS51935">
    <property type="entry name" value="NLPC_P60"/>
    <property type="match status" value="1"/>
</dbReference>
<evidence type="ECO:0000256" key="2">
    <source>
        <dbReference type="ARBA" id="ARBA00022670"/>
    </source>
</evidence>
<sequence>MKIKKAKEKAMEIHRKKRPRFHIKRKAALAAAAAGKKAGKAASEQVEGSETLRDALSVIGVTSRPLRHVSGYGIKNFRKRAAREKQAKRSERADSAGRTGRTSGEKQTSYSQDRKGSKTRSGKETAKTESGTGISLKANKTNYKRSIRNRMIHYHINKQKQKEKQENNGTKGSTLISLGASKAAGYLATKVGSGVFIFLILIAAACLPAVLVIAVVYHSPMAIFFPPPEEGDTAITVLSSYFSEFHREVESERNSYSGYDRSEIVYLNFEGDSAAPDNYYDVLAVYLVKYGIGEPATVMNDATKANLKKVFEDMNAYSISSGTVMELDAERNPIMQLVKYVTVTKKTYREMIPLYGFNTDEAALIEELMDPENLAVLGEVQGGSSRGGITELTYEQREALMANLEAEAAGSEAVLFAIDKLGLPYSQEMRDSGSFYDCSSLAFYSWYAQGVNLTYEGANTAAQEAKWCADKGYTVSYDEMRPGDLIFYSFGSNGRFMDIGHVAIYCGNGMLVDASYSQGRVVYRAIYSKENIVMVGRPGGIVQD</sequence>
<dbReference type="SUPFAM" id="SSF54001">
    <property type="entry name" value="Cysteine proteinases"/>
    <property type="match status" value="1"/>
</dbReference>
<dbReference type="InterPro" id="IPR038765">
    <property type="entry name" value="Papain-like_cys_pep_sf"/>
</dbReference>
<keyword evidence="6" id="KW-1133">Transmembrane helix</keyword>
<comment type="similarity">
    <text evidence="1">Belongs to the peptidase C40 family.</text>
</comment>